<evidence type="ECO:0000256" key="11">
    <source>
        <dbReference type="ARBA" id="ARBA00023008"/>
    </source>
</evidence>
<keyword evidence="12 16" id="KW-0472">Membrane</keyword>
<sequence>MPGIRSAKYAAALLAATACGGCSGVQSMLDPAGPAADAIARTWWLMAIGATLVLALVMGLLWRVLSRRPDRPPFVHGTRLIILGGLVLPVTVLIALLIHGTATGRNVMALDEQVGQVVAVEGRQWFWTFDYLDDDGAARISTRDLLVLPLGETVEFQVTSADVIHSFWIPRLGGKIDAIPGRTNHIRLRADSTSPIRGQCAEFCGLEHTHMSFDVVVLPPSRFEQWLQEGGDPTAMVGPTQ</sequence>
<proteinExistence type="inferred from homology"/>
<evidence type="ECO:0000256" key="2">
    <source>
        <dbReference type="ARBA" id="ARBA00007866"/>
    </source>
</evidence>
<dbReference type="OrthoDB" id="9781261at2"/>
<accession>A0A1T4QY94</accession>
<comment type="subcellular location">
    <subcellularLocation>
        <location evidence="1">Membrane</location>
        <topology evidence="1">Multi-pass membrane protein</topology>
    </subcellularLocation>
</comment>
<dbReference type="GO" id="GO:0016491">
    <property type="term" value="F:oxidoreductase activity"/>
    <property type="evidence" value="ECO:0007669"/>
    <property type="project" value="InterPro"/>
</dbReference>
<keyword evidence="19" id="KW-1185">Reference proteome</keyword>
<dbReference type="InterPro" id="IPR001505">
    <property type="entry name" value="Copper_CuA"/>
</dbReference>
<dbReference type="STRING" id="1122188.SAMN02745674_01852"/>
<evidence type="ECO:0000256" key="16">
    <source>
        <dbReference type="SAM" id="Phobius"/>
    </source>
</evidence>
<gene>
    <name evidence="18" type="ORF">SAMN02745674_01852</name>
</gene>
<comment type="catalytic activity">
    <reaction evidence="15">
        <text>4 Fe(II)-[cytochrome c] + O2 + 8 H(+)(in) = 4 Fe(III)-[cytochrome c] + 2 H2O + 4 H(+)(out)</text>
        <dbReference type="Rhea" id="RHEA:11436"/>
        <dbReference type="Rhea" id="RHEA-COMP:10350"/>
        <dbReference type="Rhea" id="RHEA-COMP:14399"/>
        <dbReference type="ChEBI" id="CHEBI:15377"/>
        <dbReference type="ChEBI" id="CHEBI:15378"/>
        <dbReference type="ChEBI" id="CHEBI:15379"/>
        <dbReference type="ChEBI" id="CHEBI:29033"/>
        <dbReference type="ChEBI" id="CHEBI:29034"/>
        <dbReference type="EC" id="7.1.1.9"/>
    </reaction>
</comment>
<dbReference type="PROSITE" id="PS00078">
    <property type="entry name" value="COX2"/>
    <property type="match status" value="1"/>
</dbReference>
<dbReference type="EC" id="7.1.1.9" evidence="3"/>
<dbReference type="EMBL" id="FUXP01000006">
    <property type="protein sequence ID" value="SKA08645.1"/>
    <property type="molecule type" value="Genomic_DNA"/>
</dbReference>
<reference evidence="18 19" key="1">
    <citation type="submission" date="2017-02" db="EMBL/GenBank/DDBJ databases">
        <authorList>
            <person name="Peterson S.W."/>
        </authorList>
    </citation>
    <scope>NUCLEOTIDE SEQUENCE [LARGE SCALE GENOMIC DNA]</scope>
    <source>
        <strain evidence="18 19">DSM 21749</strain>
    </source>
</reference>
<dbReference type="RefSeq" id="WP_078758431.1">
    <property type="nucleotide sequence ID" value="NZ_FUXP01000006.1"/>
</dbReference>
<dbReference type="GO" id="GO:0042773">
    <property type="term" value="P:ATP synthesis coupled electron transport"/>
    <property type="evidence" value="ECO:0007669"/>
    <property type="project" value="TreeGrafter"/>
</dbReference>
<dbReference type="SUPFAM" id="SSF49503">
    <property type="entry name" value="Cupredoxins"/>
    <property type="match status" value="1"/>
</dbReference>
<keyword evidence="5" id="KW-0679">Respiratory chain</keyword>
<dbReference type="NCBIfam" id="TIGR02866">
    <property type="entry name" value="CoxB"/>
    <property type="match status" value="1"/>
</dbReference>
<dbReference type="InterPro" id="IPR008972">
    <property type="entry name" value="Cupredoxin"/>
</dbReference>
<protein>
    <recommendedName>
        <fullName evidence="3">cytochrome-c oxidase</fullName>
        <ecNumber evidence="3">7.1.1.9</ecNumber>
    </recommendedName>
    <alternativeName>
        <fullName evidence="14">Cytochrome aa3 subunit 2</fullName>
    </alternativeName>
</protein>
<keyword evidence="9" id="KW-0249">Electron transport</keyword>
<dbReference type="InterPro" id="IPR036257">
    <property type="entry name" value="Cyt_c_oxidase_su2_TM_sf"/>
</dbReference>
<dbReference type="AlphaFoldDB" id="A0A1T4QY94"/>
<keyword evidence="10 16" id="KW-1133">Transmembrane helix</keyword>
<evidence type="ECO:0000256" key="10">
    <source>
        <dbReference type="ARBA" id="ARBA00022989"/>
    </source>
</evidence>
<dbReference type="InterPro" id="IPR014222">
    <property type="entry name" value="Cyt_c_oxidase_su2"/>
</dbReference>
<feature type="transmembrane region" description="Helical" evidence="16">
    <location>
        <begin position="43"/>
        <end position="65"/>
    </location>
</feature>
<dbReference type="InterPro" id="IPR002429">
    <property type="entry name" value="CcO_II-like_C"/>
</dbReference>
<evidence type="ECO:0000256" key="12">
    <source>
        <dbReference type="ARBA" id="ARBA00023136"/>
    </source>
</evidence>
<name>A0A1T4QY94_9GAMM</name>
<evidence type="ECO:0000256" key="5">
    <source>
        <dbReference type="ARBA" id="ARBA00022660"/>
    </source>
</evidence>
<dbReference type="PROSITE" id="PS50857">
    <property type="entry name" value="COX2_CUA"/>
    <property type="match status" value="1"/>
</dbReference>
<evidence type="ECO:0000256" key="7">
    <source>
        <dbReference type="ARBA" id="ARBA00022723"/>
    </source>
</evidence>
<evidence type="ECO:0000313" key="18">
    <source>
        <dbReference type="EMBL" id="SKA08645.1"/>
    </source>
</evidence>
<evidence type="ECO:0000256" key="13">
    <source>
        <dbReference type="ARBA" id="ARBA00024688"/>
    </source>
</evidence>
<dbReference type="PROSITE" id="PS51257">
    <property type="entry name" value="PROKAR_LIPOPROTEIN"/>
    <property type="match status" value="1"/>
</dbReference>
<dbReference type="PANTHER" id="PTHR22888:SF9">
    <property type="entry name" value="CYTOCHROME C OXIDASE SUBUNIT 2"/>
    <property type="match status" value="1"/>
</dbReference>
<dbReference type="Pfam" id="PF00116">
    <property type="entry name" value="COX2"/>
    <property type="match status" value="1"/>
</dbReference>
<keyword evidence="11" id="KW-0186">Copper</keyword>
<organism evidence="18 19">
    <name type="scientific">Lysobacter spongiicola DSM 21749</name>
    <dbReference type="NCBI Taxonomy" id="1122188"/>
    <lineage>
        <taxon>Bacteria</taxon>
        <taxon>Pseudomonadati</taxon>
        <taxon>Pseudomonadota</taxon>
        <taxon>Gammaproteobacteria</taxon>
        <taxon>Lysobacterales</taxon>
        <taxon>Lysobacteraceae</taxon>
        <taxon>Novilysobacter</taxon>
    </lineage>
</organism>
<dbReference type="Proteomes" id="UP000190061">
    <property type="component" value="Unassembled WGS sequence"/>
</dbReference>
<evidence type="ECO:0000256" key="15">
    <source>
        <dbReference type="ARBA" id="ARBA00047816"/>
    </source>
</evidence>
<comment type="similarity">
    <text evidence="2">Belongs to the cytochrome c oxidase subunit 2 family.</text>
</comment>
<evidence type="ECO:0000256" key="4">
    <source>
        <dbReference type="ARBA" id="ARBA00022448"/>
    </source>
</evidence>
<feature type="transmembrane region" description="Helical" evidence="16">
    <location>
        <begin position="77"/>
        <end position="98"/>
    </location>
</feature>
<keyword evidence="4" id="KW-0813">Transport</keyword>
<evidence type="ECO:0000259" key="17">
    <source>
        <dbReference type="PROSITE" id="PS50857"/>
    </source>
</evidence>
<dbReference type="PANTHER" id="PTHR22888">
    <property type="entry name" value="CYTOCHROME C OXIDASE, SUBUNIT II"/>
    <property type="match status" value="1"/>
</dbReference>
<dbReference type="Gene3D" id="2.60.40.420">
    <property type="entry name" value="Cupredoxins - blue copper proteins"/>
    <property type="match status" value="1"/>
</dbReference>
<evidence type="ECO:0000256" key="1">
    <source>
        <dbReference type="ARBA" id="ARBA00004141"/>
    </source>
</evidence>
<evidence type="ECO:0000256" key="9">
    <source>
        <dbReference type="ARBA" id="ARBA00022982"/>
    </source>
</evidence>
<evidence type="ECO:0000256" key="14">
    <source>
        <dbReference type="ARBA" id="ARBA00031399"/>
    </source>
</evidence>
<dbReference type="InterPro" id="IPR045187">
    <property type="entry name" value="CcO_II"/>
</dbReference>
<evidence type="ECO:0000256" key="6">
    <source>
        <dbReference type="ARBA" id="ARBA00022692"/>
    </source>
</evidence>
<dbReference type="GO" id="GO:0016020">
    <property type="term" value="C:membrane"/>
    <property type="evidence" value="ECO:0007669"/>
    <property type="project" value="UniProtKB-SubCell"/>
</dbReference>
<keyword evidence="6 16" id="KW-0812">Transmembrane</keyword>
<dbReference type="Gene3D" id="1.10.287.90">
    <property type="match status" value="1"/>
</dbReference>
<evidence type="ECO:0000313" key="19">
    <source>
        <dbReference type="Proteomes" id="UP000190061"/>
    </source>
</evidence>
<keyword evidence="8" id="KW-1278">Translocase</keyword>
<evidence type="ECO:0000256" key="8">
    <source>
        <dbReference type="ARBA" id="ARBA00022967"/>
    </source>
</evidence>
<feature type="domain" description="Cytochrome oxidase subunit II copper A binding" evidence="17">
    <location>
        <begin position="113"/>
        <end position="229"/>
    </location>
</feature>
<dbReference type="GO" id="GO:0005507">
    <property type="term" value="F:copper ion binding"/>
    <property type="evidence" value="ECO:0007669"/>
    <property type="project" value="InterPro"/>
</dbReference>
<comment type="function">
    <text evidence="13">Subunits I and II form the functional core of the enzyme complex. Electrons originating in cytochrome c are transferred via heme a and Cu(A) to the binuclear center formed by heme a3 and Cu(B).</text>
</comment>
<evidence type="ECO:0000256" key="3">
    <source>
        <dbReference type="ARBA" id="ARBA00012949"/>
    </source>
</evidence>
<keyword evidence="7" id="KW-0479">Metal-binding</keyword>
<dbReference type="GO" id="GO:0004129">
    <property type="term" value="F:cytochrome-c oxidase activity"/>
    <property type="evidence" value="ECO:0007669"/>
    <property type="project" value="UniProtKB-EC"/>
</dbReference>